<protein>
    <submittedName>
        <fullName evidence="4">DUF4352 domain-containing protein</fullName>
    </submittedName>
</protein>
<comment type="caution">
    <text evidence="4">The sequence shown here is derived from an EMBL/GenBank/DDBJ whole genome shotgun (WGS) entry which is preliminary data.</text>
</comment>
<evidence type="ECO:0000313" key="5">
    <source>
        <dbReference type="Proteomes" id="UP000523362"/>
    </source>
</evidence>
<dbReference type="Proteomes" id="UP000523362">
    <property type="component" value="Unassembled WGS sequence"/>
</dbReference>
<keyword evidence="2" id="KW-0812">Transmembrane</keyword>
<feature type="domain" description="DUF4352" evidence="3">
    <location>
        <begin position="110"/>
        <end position="195"/>
    </location>
</feature>
<evidence type="ECO:0000256" key="2">
    <source>
        <dbReference type="SAM" id="Phobius"/>
    </source>
</evidence>
<sequence>MNLLLILVGLFLLTFIGMVIGIVLLIIRKEKWAGIIVAGLSIGIGFYILLAGLNLATINLLQNSSNPSTFSDFGSSSNNYDDEFTDDYINVKYGETATLDDESLITINKPTVSREETDYDIYEVKVKVENPSTDDISFSSEDVYIYDQADDDYGDEITEKAFSGTIKPGETKEVTIFFRVYNFGPYEVEYDNYNWTE</sequence>
<evidence type="ECO:0000313" key="4">
    <source>
        <dbReference type="EMBL" id="MBC1484855.1"/>
    </source>
</evidence>
<gene>
    <name evidence="4" type="ORF">HB897_01260</name>
</gene>
<dbReference type="EMBL" id="JAARRG010000001">
    <property type="protein sequence ID" value="MBC1484855.1"/>
    <property type="molecule type" value="Genomic_DNA"/>
</dbReference>
<dbReference type="InterPro" id="IPR029051">
    <property type="entry name" value="DUF4352"/>
</dbReference>
<dbReference type="InterPro" id="IPR029050">
    <property type="entry name" value="Immunoprotect_excell_Ig-like"/>
</dbReference>
<dbReference type="RefSeq" id="WP_185383186.1">
    <property type="nucleotide sequence ID" value="NZ_CP063071.1"/>
</dbReference>
<feature type="transmembrane region" description="Helical" evidence="2">
    <location>
        <begin position="34"/>
        <end position="56"/>
    </location>
</feature>
<organism evidence="4 5">
    <name type="scientific">Listeria seeligeri</name>
    <dbReference type="NCBI Taxonomy" id="1640"/>
    <lineage>
        <taxon>Bacteria</taxon>
        <taxon>Bacillati</taxon>
        <taxon>Bacillota</taxon>
        <taxon>Bacilli</taxon>
        <taxon>Bacillales</taxon>
        <taxon>Listeriaceae</taxon>
        <taxon>Listeria</taxon>
    </lineage>
</organism>
<keyword evidence="1" id="KW-0732">Signal</keyword>
<accession>A0A7X0WZK8</accession>
<reference evidence="4 5" key="1">
    <citation type="submission" date="2020-03" db="EMBL/GenBank/DDBJ databases">
        <title>Soil Listeria distribution.</title>
        <authorList>
            <person name="Liao J."/>
            <person name="Wiedmann M."/>
        </authorList>
    </citation>
    <scope>NUCLEOTIDE SEQUENCE [LARGE SCALE GENOMIC DNA]</scope>
    <source>
        <strain evidence="4 5">FSL L7-1560</strain>
    </source>
</reference>
<dbReference type="AlphaFoldDB" id="A0A7X0WZK8"/>
<keyword evidence="2" id="KW-0472">Membrane</keyword>
<feature type="transmembrane region" description="Helical" evidence="2">
    <location>
        <begin position="6"/>
        <end position="27"/>
    </location>
</feature>
<proteinExistence type="predicted"/>
<keyword evidence="2" id="KW-1133">Transmembrane helix</keyword>
<name>A0A7X0WZK8_LISSE</name>
<evidence type="ECO:0000256" key="1">
    <source>
        <dbReference type="ARBA" id="ARBA00022729"/>
    </source>
</evidence>
<dbReference type="Pfam" id="PF11611">
    <property type="entry name" value="DUF4352"/>
    <property type="match status" value="1"/>
</dbReference>
<evidence type="ECO:0000259" key="3">
    <source>
        <dbReference type="Pfam" id="PF11611"/>
    </source>
</evidence>
<dbReference type="Gene3D" id="2.60.40.1240">
    <property type="match status" value="1"/>
</dbReference>